<evidence type="ECO:0000259" key="3">
    <source>
        <dbReference type="Pfam" id="PF03713"/>
    </source>
</evidence>
<gene>
    <name evidence="4" type="ORF">DSM107003_14210</name>
</gene>
<feature type="domain" description="DUF305" evidence="3">
    <location>
        <begin position="86"/>
        <end position="235"/>
    </location>
</feature>
<dbReference type="Pfam" id="PF03713">
    <property type="entry name" value="DUF305"/>
    <property type="match status" value="1"/>
</dbReference>
<dbReference type="InterPro" id="IPR012347">
    <property type="entry name" value="Ferritin-like"/>
</dbReference>
<feature type="signal peptide" evidence="2">
    <location>
        <begin position="1"/>
        <end position="31"/>
    </location>
</feature>
<keyword evidence="2" id="KW-0732">Signal</keyword>
<keyword evidence="5" id="KW-1185">Reference proteome</keyword>
<dbReference type="RefSeq" id="WP_127053255.1">
    <property type="nucleotide sequence ID" value="NZ_RSCM01000003.1"/>
</dbReference>
<evidence type="ECO:0000256" key="2">
    <source>
        <dbReference type="SAM" id="SignalP"/>
    </source>
</evidence>
<evidence type="ECO:0000313" key="5">
    <source>
        <dbReference type="Proteomes" id="UP000276103"/>
    </source>
</evidence>
<evidence type="ECO:0000256" key="1">
    <source>
        <dbReference type="SAM" id="MobiDB-lite"/>
    </source>
</evidence>
<dbReference type="Proteomes" id="UP000276103">
    <property type="component" value="Unassembled WGS sequence"/>
</dbReference>
<evidence type="ECO:0000313" key="4">
    <source>
        <dbReference type="EMBL" id="RUS98333.1"/>
    </source>
</evidence>
<proteinExistence type="predicted"/>
<feature type="chain" id="PRO_5018701506" description="DUF305 domain-containing protein" evidence="2">
    <location>
        <begin position="32"/>
        <end position="242"/>
    </location>
</feature>
<dbReference type="AlphaFoldDB" id="A0A3S1ACR5"/>
<feature type="compositionally biased region" description="Polar residues" evidence="1">
    <location>
        <begin position="37"/>
        <end position="55"/>
    </location>
</feature>
<accession>A0A3S1ACR5</accession>
<comment type="caution">
    <text evidence="4">The sequence shown here is derived from an EMBL/GenBank/DDBJ whole genome shotgun (WGS) entry which is preliminary data.</text>
</comment>
<protein>
    <recommendedName>
        <fullName evidence="3">DUF305 domain-containing protein</fullName>
    </recommendedName>
</protein>
<reference evidence="4 5" key="1">
    <citation type="journal article" date="2019" name="Genome Biol. Evol.">
        <title>Day and night: Metabolic profiles and evolutionary relationships of six axenic non-marine cyanobacteria.</title>
        <authorList>
            <person name="Will S.E."/>
            <person name="Henke P."/>
            <person name="Boedeker C."/>
            <person name="Huang S."/>
            <person name="Brinkmann H."/>
            <person name="Rohde M."/>
            <person name="Jarek M."/>
            <person name="Friedl T."/>
            <person name="Seufert S."/>
            <person name="Schumacher M."/>
            <person name="Overmann J."/>
            <person name="Neumann-Schaal M."/>
            <person name="Petersen J."/>
        </authorList>
    </citation>
    <scope>NUCLEOTIDE SEQUENCE [LARGE SCALE GENOMIC DNA]</scope>
    <source>
        <strain evidence="4 5">SAG 1403-4b</strain>
    </source>
</reference>
<feature type="region of interest" description="Disordered" evidence="1">
    <location>
        <begin position="37"/>
        <end position="58"/>
    </location>
</feature>
<dbReference type="PANTHER" id="PTHR36933">
    <property type="entry name" value="SLL0788 PROTEIN"/>
    <property type="match status" value="1"/>
</dbReference>
<dbReference type="InterPro" id="IPR005183">
    <property type="entry name" value="DUF305_CopM-like"/>
</dbReference>
<dbReference type="EMBL" id="RSCM01000003">
    <property type="protein sequence ID" value="RUS98333.1"/>
    <property type="molecule type" value="Genomic_DNA"/>
</dbReference>
<dbReference type="PANTHER" id="PTHR36933:SF1">
    <property type="entry name" value="SLL0788 PROTEIN"/>
    <property type="match status" value="1"/>
</dbReference>
<sequence length="242" mass="27221">MLPMQLSTLKNSFLSLTLIAIASIPSGLLTACSKADSQNQVSTPATTATATNDKQPMNHDGMMNHGSGMMDHSMTMDLGPADANYDLRFIDAMIPHHQGATVMAKEIEQKSKRPEIKKLGDEIIKAQNQEITQMKQWRTTWYPKAGDKPMAYDTKMGHMMEMSSDQMQAMMMNMDLGAADAEFDLRFINAMIPHHEAAVVMAKDALQKSQRPEIKKLAENIIKSQDAEINQMQQWRQAWYNK</sequence>
<organism evidence="4 5">
    <name type="scientific">Trichormus variabilis SAG 1403-4b</name>
    <dbReference type="NCBI Taxonomy" id="447716"/>
    <lineage>
        <taxon>Bacteria</taxon>
        <taxon>Bacillati</taxon>
        <taxon>Cyanobacteriota</taxon>
        <taxon>Cyanophyceae</taxon>
        <taxon>Nostocales</taxon>
        <taxon>Nostocaceae</taxon>
        <taxon>Trichormus</taxon>
    </lineage>
</organism>
<dbReference type="Gene3D" id="1.20.1260.10">
    <property type="match status" value="1"/>
</dbReference>
<dbReference type="OrthoDB" id="517560at2"/>
<name>A0A3S1ACR5_ANAVA</name>